<dbReference type="EMBL" id="AP022586">
    <property type="protein sequence ID" value="BBY19029.1"/>
    <property type="molecule type" value="Genomic_DNA"/>
</dbReference>
<keyword evidence="2" id="KW-1185">Reference proteome</keyword>
<gene>
    <name evidence="1" type="ORF">MLIT_46210</name>
</gene>
<protein>
    <submittedName>
        <fullName evidence="1">Uncharacterized protein</fullName>
    </submittedName>
</protein>
<evidence type="ECO:0000313" key="1">
    <source>
        <dbReference type="EMBL" id="BBY19029.1"/>
    </source>
</evidence>
<name>A0AAD1IP30_9MYCO</name>
<dbReference type="Proteomes" id="UP000466607">
    <property type="component" value="Chromosome"/>
</dbReference>
<evidence type="ECO:0000313" key="2">
    <source>
        <dbReference type="Proteomes" id="UP000466607"/>
    </source>
</evidence>
<proteinExistence type="predicted"/>
<dbReference type="RefSeq" id="WP_134057136.1">
    <property type="nucleotide sequence ID" value="NZ_AP022586.1"/>
</dbReference>
<sequence>MVARLKHRGNEVGLREYLLEEAIYLRNLYGHIDGCWEPLAIPVDQLVGRERYGFYRYELPGDHPLRRAGELRDRLVLTEDDQLLSA</sequence>
<reference evidence="1 2" key="1">
    <citation type="journal article" date="2019" name="Emerg. Microbes Infect.">
        <title>Comprehensive subspecies identification of 175 nontuberculous mycobacteria species based on 7547 genomic profiles.</title>
        <authorList>
            <person name="Matsumoto Y."/>
            <person name="Kinjo T."/>
            <person name="Motooka D."/>
            <person name="Nabeya D."/>
            <person name="Jung N."/>
            <person name="Uechi K."/>
            <person name="Horii T."/>
            <person name="Iida T."/>
            <person name="Fujita J."/>
            <person name="Nakamura S."/>
        </authorList>
    </citation>
    <scope>NUCLEOTIDE SEQUENCE [LARGE SCALE GENOMIC DNA]</scope>
    <source>
        <strain evidence="1 2">JCM 17423</strain>
    </source>
</reference>
<organism evidence="1 2">
    <name type="scientific">Mycolicibacterium litorale</name>
    <dbReference type="NCBI Taxonomy" id="758802"/>
    <lineage>
        <taxon>Bacteria</taxon>
        <taxon>Bacillati</taxon>
        <taxon>Actinomycetota</taxon>
        <taxon>Actinomycetes</taxon>
        <taxon>Mycobacteriales</taxon>
        <taxon>Mycobacteriaceae</taxon>
        <taxon>Mycolicibacterium</taxon>
    </lineage>
</organism>
<dbReference type="AlphaFoldDB" id="A0AAD1IP30"/>
<accession>A0AAD1IP30</accession>